<dbReference type="EMBL" id="KN823018">
    <property type="protein sequence ID" value="KIO26813.1"/>
    <property type="molecule type" value="Genomic_DNA"/>
</dbReference>
<dbReference type="AlphaFoldDB" id="A0A0C3KZI6"/>
<evidence type="ECO:0000313" key="2">
    <source>
        <dbReference type="Proteomes" id="UP000054248"/>
    </source>
</evidence>
<dbReference type="HOGENOM" id="CLU_2998202_0_0_1"/>
<keyword evidence="2" id="KW-1185">Reference proteome</keyword>
<reference evidence="2" key="2">
    <citation type="submission" date="2015-01" db="EMBL/GenBank/DDBJ databases">
        <title>Evolutionary Origins and Diversification of the Mycorrhizal Mutualists.</title>
        <authorList>
            <consortium name="DOE Joint Genome Institute"/>
            <consortium name="Mycorrhizal Genomics Consortium"/>
            <person name="Kohler A."/>
            <person name="Kuo A."/>
            <person name="Nagy L.G."/>
            <person name="Floudas D."/>
            <person name="Copeland A."/>
            <person name="Barry K.W."/>
            <person name="Cichocki N."/>
            <person name="Veneault-Fourrey C."/>
            <person name="LaButti K."/>
            <person name="Lindquist E.A."/>
            <person name="Lipzen A."/>
            <person name="Lundell T."/>
            <person name="Morin E."/>
            <person name="Murat C."/>
            <person name="Riley R."/>
            <person name="Ohm R."/>
            <person name="Sun H."/>
            <person name="Tunlid A."/>
            <person name="Henrissat B."/>
            <person name="Grigoriev I.V."/>
            <person name="Hibbett D.S."/>
            <person name="Martin F."/>
        </authorList>
    </citation>
    <scope>NUCLEOTIDE SEQUENCE [LARGE SCALE GENOMIC DNA]</scope>
    <source>
        <strain evidence="2">MUT 4182</strain>
    </source>
</reference>
<gene>
    <name evidence="1" type="ORF">M407DRAFT_243554</name>
</gene>
<organism evidence="1 2">
    <name type="scientific">Tulasnella calospora MUT 4182</name>
    <dbReference type="NCBI Taxonomy" id="1051891"/>
    <lineage>
        <taxon>Eukaryota</taxon>
        <taxon>Fungi</taxon>
        <taxon>Dikarya</taxon>
        <taxon>Basidiomycota</taxon>
        <taxon>Agaricomycotina</taxon>
        <taxon>Agaricomycetes</taxon>
        <taxon>Cantharellales</taxon>
        <taxon>Tulasnellaceae</taxon>
        <taxon>Tulasnella</taxon>
    </lineage>
</organism>
<accession>A0A0C3KZI6</accession>
<reference evidence="1 2" key="1">
    <citation type="submission" date="2014-04" db="EMBL/GenBank/DDBJ databases">
        <authorList>
            <consortium name="DOE Joint Genome Institute"/>
            <person name="Kuo A."/>
            <person name="Girlanda M."/>
            <person name="Perotto S."/>
            <person name="Kohler A."/>
            <person name="Nagy L.G."/>
            <person name="Floudas D."/>
            <person name="Copeland A."/>
            <person name="Barry K.W."/>
            <person name="Cichocki N."/>
            <person name="Veneault-Fourrey C."/>
            <person name="LaButti K."/>
            <person name="Lindquist E.A."/>
            <person name="Lipzen A."/>
            <person name="Lundell T."/>
            <person name="Morin E."/>
            <person name="Murat C."/>
            <person name="Sun H."/>
            <person name="Tunlid A."/>
            <person name="Henrissat B."/>
            <person name="Grigoriev I.V."/>
            <person name="Hibbett D.S."/>
            <person name="Martin F."/>
            <person name="Nordberg H.P."/>
            <person name="Cantor M.N."/>
            <person name="Hua S.X."/>
        </authorList>
    </citation>
    <scope>NUCLEOTIDE SEQUENCE [LARGE SCALE GENOMIC DNA]</scope>
    <source>
        <strain evidence="1 2">MUT 4182</strain>
    </source>
</reference>
<name>A0A0C3KZI6_9AGAM</name>
<protein>
    <submittedName>
        <fullName evidence="1">Uncharacterized protein</fullName>
    </submittedName>
</protein>
<dbReference type="Proteomes" id="UP000054248">
    <property type="component" value="Unassembled WGS sequence"/>
</dbReference>
<sequence length="57" mass="6304">MDAGHVERGPVGLWQRPRMSLDFPSSSLVWAGASSRIGPNEARVRKPSPPEGYLDVW</sequence>
<evidence type="ECO:0000313" key="1">
    <source>
        <dbReference type="EMBL" id="KIO26813.1"/>
    </source>
</evidence>
<proteinExistence type="predicted"/>